<gene>
    <name evidence="1" type="ORF">CcrPW_gp338</name>
</gene>
<dbReference type="InterPro" id="IPR029063">
    <property type="entry name" value="SAM-dependent_MTases_sf"/>
</dbReference>
<dbReference type="Proteomes" id="UP000259026">
    <property type="component" value="Segment"/>
</dbReference>
<dbReference type="Gene3D" id="3.40.50.150">
    <property type="entry name" value="Vaccinia Virus protein VP39"/>
    <property type="match status" value="1"/>
</dbReference>
<accession>A0A385EDH7</accession>
<sequence length="193" mass="22146">MATYEAHKARLVDVPEGVSGNWRVEKFFAKRSASSIMDELRGRGLPEGTYTRLANDTERCFMSDTPAEYRDAMWFIGAAKGDILISGLGLGMVVKALLQKPEITSITILELSKDVINLVAPTYPDPRVRIIHADCRTWKADRKFDYAWHDIWAEVSLDDLPEMQLLRRRYAKAMKAPQRQYVWGEDLINRGRR</sequence>
<proteinExistence type="predicted"/>
<protein>
    <recommendedName>
        <fullName evidence="3">Methyltransferase</fullName>
    </recommendedName>
</protein>
<dbReference type="EMBL" id="MH588545">
    <property type="protein sequence ID" value="AXQ68877.1"/>
    <property type="molecule type" value="Genomic_DNA"/>
</dbReference>
<reference evidence="1" key="2">
    <citation type="submission" date="2018-09" db="EMBL/GenBank/DDBJ databases">
        <title>Giant CbK-like Caulobacter bacteriophages have genetically divergent genomes.</title>
        <authorList>
            <person name="Wilson K."/>
            <person name="Ely B."/>
        </authorList>
    </citation>
    <scope>NUCLEOTIDE SEQUENCE [LARGE SCALE GENOMIC DNA]</scope>
</reference>
<organism evidence="1 2">
    <name type="scientific">Caulobacter phage CcrPW</name>
    <dbReference type="NCBI Taxonomy" id="2283271"/>
    <lineage>
        <taxon>Viruses</taxon>
        <taxon>Duplodnaviria</taxon>
        <taxon>Heunggongvirae</taxon>
        <taxon>Uroviricota</taxon>
        <taxon>Caudoviricetes</taxon>
        <taxon>Jeanschmidtviridae</taxon>
        <taxon>Colossusvirus</taxon>
        <taxon>Colossusvirus PW</taxon>
    </lineage>
</organism>
<name>A0A385EDH7_9CAUD</name>
<evidence type="ECO:0000313" key="1">
    <source>
        <dbReference type="EMBL" id="AXQ68877.1"/>
    </source>
</evidence>
<reference evidence="1" key="1">
    <citation type="submission" date="2018-07" db="EMBL/GenBank/DDBJ databases">
        <authorList>
            <person name="Quirk P.G."/>
            <person name="Krulwich T.A."/>
        </authorList>
    </citation>
    <scope>NUCLEOTIDE SEQUENCE</scope>
</reference>
<evidence type="ECO:0008006" key="3">
    <source>
        <dbReference type="Google" id="ProtNLM"/>
    </source>
</evidence>
<dbReference type="SUPFAM" id="SSF53335">
    <property type="entry name" value="S-adenosyl-L-methionine-dependent methyltransferases"/>
    <property type="match status" value="1"/>
</dbReference>
<keyword evidence="2" id="KW-1185">Reference proteome</keyword>
<evidence type="ECO:0000313" key="2">
    <source>
        <dbReference type="Proteomes" id="UP000259026"/>
    </source>
</evidence>